<keyword evidence="2" id="KW-0012">Acyltransferase</keyword>
<comment type="similarity">
    <text evidence="3">Belongs to the acetyltransferase family. RimJ subfamily.</text>
</comment>
<evidence type="ECO:0000313" key="5">
    <source>
        <dbReference type="EMBL" id="MBH0238175.1"/>
    </source>
</evidence>
<dbReference type="Proteomes" id="UP000631694">
    <property type="component" value="Unassembled WGS sequence"/>
</dbReference>
<comment type="caution">
    <text evidence="5">The sequence shown here is derived from an EMBL/GenBank/DDBJ whole genome shotgun (WGS) entry which is preliminary data.</text>
</comment>
<dbReference type="RefSeq" id="WP_197311264.1">
    <property type="nucleotide sequence ID" value="NZ_JADZLT010000050.1"/>
</dbReference>
<dbReference type="Pfam" id="PF13302">
    <property type="entry name" value="Acetyltransf_3"/>
    <property type="match status" value="1"/>
</dbReference>
<evidence type="ECO:0000256" key="1">
    <source>
        <dbReference type="ARBA" id="ARBA00022679"/>
    </source>
</evidence>
<evidence type="ECO:0000259" key="4">
    <source>
        <dbReference type="PROSITE" id="PS51186"/>
    </source>
</evidence>
<dbReference type="InterPro" id="IPR016181">
    <property type="entry name" value="Acyl_CoA_acyltransferase"/>
</dbReference>
<name>A0A931I2N5_9HYPH</name>
<dbReference type="GO" id="GO:0005737">
    <property type="term" value="C:cytoplasm"/>
    <property type="evidence" value="ECO:0007669"/>
    <property type="project" value="TreeGrafter"/>
</dbReference>
<keyword evidence="6" id="KW-1185">Reference proteome</keyword>
<dbReference type="SUPFAM" id="SSF55729">
    <property type="entry name" value="Acyl-CoA N-acyltransferases (Nat)"/>
    <property type="match status" value="1"/>
</dbReference>
<keyword evidence="1" id="KW-0808">Transferase</keyword>
<evidence type="ECO:0000313" key="6">
    <source>
        <dbReference type="Proteomes" id="UP000631694"/>
    </source>
</evidence>
<dbReference type="AlphaFoldDB" id="A0A931I2N5"/>
<dbReference type="GO" id="GO:0008999">
    <property type="term" value="F:protein-N-terminal-alanine acetyltransferase activity"/>
    <property type="evidence" value="ECO:0007669"/>
    <property type="project" value="TreeGrafter"/>
</dbReference>
<reference evidence="5" key="1">
    <citation type="submission" date="2020-12" db="EMBL/GenBank/DDBJ databases">
        <title>Methylobrevis albus sp. nov., isolated from fresh water lack sediment.</title>
        <authorList>
            <person name="Zou Q."/>
        </authorList>
    </citation>
    <scope>NUCLEOTIDE SEQUENCE</scope>
    <source>
        <strain evidence="5">L22</strain>
    </source>
</reference>
<dbReference type="InterPro" id="IPR000182">
    <property type="entry name" value="GNAT_dom"/>
</dbReference>
<dbReference type="InterPro" id="IPR051531">
    <property type="entry name" value="N-acetyltransferase"/>
</dbReference>
<dbReference type="EMBL" id="JADZLT010000050">
    <property type="protein sequence ID" value="MBH0238175.1"/>
    <property type="molecule type" value="Genomic_DNA"/>
</dbReference>
<dbReference type="PANTHER" id="PTHR43792">
    <property type="entry name" value="GNAT FAMILY, PUTATIVE (AFU_ORTHOLOGUE AFUA_3G00765)-RELATED-RELATED"/>
    <property type="match status" value="1"/>
</dbReference>
<evidence type="ECO:0000256" key="2">
    <source>
        <dbReference type="ARBA" id="ARBA00023315"/>
    </source>
</evidence>
<gene>
    <name evidence="5" type="ORF">I5731_10105</name>
</gene>
<organism evidence="5 6">
    <name type="scientific">Methylobrevis albus</name>
    <dbReference type="NCBI Taxonomy" id="2793297"/>
    <lineage>
        <taxon>Bacteria</taxon>
        <taxon>Pseudomonadati</taxon>
        <taxon>Pseudomonadota</taxon>
        <taxon>Alphaproteobacteria</taxon>
        <taxon>Hyphomicrobiales</taxon>
        <taxon>Pleomorphomonadaceae</taxon>
        <taxon>Methylobrevis</taxon>
    </lineage>
</organism>
<evidence type="ECO:0000256" key="3">
    <source>
        <dbReference type="ARBA" id="ARBA00038502"/>
    </source>
</evidence>
<protein>
    <submittedName>
        <fullName evidence="5">GNAT family N-acetyltransferase</fullName>
    </submittedName>
</protein>
<dbReference type="Gene3D" id="3.40.630.30">
    <property type="match status" value="1"/>
</dbReference>
<dbReference type="PROSITE" id="PS51186">
    <property type="entry name" value="GNAT"/>
    <property type="match status" value="1"/>
</dbReference>
<dbReference type="PANTHER" id="PTHR43792:SF8">
    <property type="entry name" value="[RIBOSOMAL PROTEIN US5]-ALANINE N-ACETYLTRANSFERASE"/>
    <property type="match status" value="1"/>
</dbReference>
<accession>A0A931I2N5</accession>
<feature type="domain" description="N-acetyltransferase" evidence="4">
    <location>
        <begin position="20"/>
        <end position="190"/>
    </location>
</feature>
<proteinExistence type="inferred from homology"/>
<sequence length="196" mass="22387">MTLLRVVTGDAGPVLRTQRTFLRAPIMSDHAAWAELRAASRDFLKPWEPTWAEDDLTRAAFRRRIKRYQRETREDTGYPFFLFRATDGRIIGGATLSNVRRGVSQCCSLGYWMGAEHSGRGYMTEAVRALIPFVFDELRLHRLEAASMPHNARSIALLESAGFVREGMARRYLLIDGRWQDHILFGMVADDAGRPR</sequence>